<keyword evidence="2" id="KW-0802">TPR repeat</keyword>
<name>X1H0H7_9ZZZZ</name>
<dbReference type="InterPro" id="IPR011990">
    <property type="entry name" value="TPR-like_helical_dom_sf"/>
</dbReference>
<dbReference type="Gene3D" id="1.25.40.10">
    <property type="entry name" value="Tetratricopeptide repeat domain"/>
    <property type="match status" value="2"/>
</dbReference>
<dbReference type="Pfam" id="PF07719">
    <property type="entry name" value="TPR_2"/>
    <property type="match status" value="1"/>
</dbReference>
<dbReference type="SUPFAM" id="SSF48452">
    <property type="entry name" value="TPR-like"/>
    <property type="match status" value="1"/>
</dbReference>
<dbReference type="PROSITE" id="PS50293">
    <property type="entry name" value="TPR_REGION"/>
    <property type="match status" value="1"/>
</dbReference>
<dbReference type="InterPro" id="IPR013105">
    <property type="entry name" value="TPR_2"/>
</dbReference>
<evidence type="ECO:0000256" key="2">
    <source>
        <dbReference type="ARBA" id="ARBA00022803"/>
    </source>
</evidence>
<evidence type="ECO:0000256" key="1">
    <source>
        <dbReference type="ARBA" id="ARBA00022737"/>
    </source>
</evidence>
<protein>
    <submittedName>
        <fullName evidence="4">Uncharacterized protein</fullName>
    </submittedName>
</protein>
<feature type="transmembrane region" description="Helical" evidence="3">
    <location>
        <begin position="34"/>
        <end position="52"/>
    </location>
</feature>
<reference evidence="4" key="1">
    <citation type="journal article" date="2014" name="Front. Microbiol.">
        <title>High frequency of phylogenetically diverse reductive dehalogenase-homologous genes in deep subseafloor sedimentary metagenomes.</title>
        <authorList>
            <person name="Kawai M."/>
            <person name="Futagami T."/>
            <person name="Toyoda A."/>
            <person name="Takaki Y."/>
            <person name="Nishi S."/>
            <person name="Hori S."/>
            <person name="Arai W."/>
            <person name="Tsubouchi T."/>
            <person name="Morono Y."/>
            <person name="Uchiyama I."/>
            <person name="Ito T."/>
            <person name="Fujiyama A."/>
            <person name="Inagaki F."/>
            <person name="Takami H."/>
        </authorList>
    </citation>
    <scope>NUCLEOTIDE SEQUENCE</scope>
    <source>
        <strain evidence="4">Expedition CK06-06</strain>
    </source>
</reference>
<dbReference type="PROSITE" id="PS50005">
    <property type="entry name" value="TPR"/>
    <property type="match status" value="2"/>
</dbReference>
<feature type="transmembrane region" description="Helical" evidence="3">
    <location>
        <begin position="6"/>
        <end position="22"/>
    </location>
</feature>
<dbReference type="SMART" id="SM00028">
    <property type="entry name" value="TPR"/>
    <property type="match status" value="3"/>
</dbReference>
<proteinExistence type="predicted"/>
<keyword evidence="3" id="KW-0812">Transmembrane</keyword>
<evidence type="ECO:0000313" key="4">
    <source>
        <dbReference type="EMBL" id="GAH62922.1"/>
    </source>
</evidence>
<keyword evidence="3" id="KW-1133">Transmembrane helix</keyword>
<feature type="non-terminal residue" evidence="4">
    <location>
        <position position="233"/>
    </location>
</feature>
<accession>X1H0H7</accession>
<gene>
    <name evidence="4" type="ORF">S03H2_53907</name>
</gene>
<sequence>MIMFYLNIIPVILVLILELKIFPKLGIKRNKRNIIRIIIVILIAGINFWNIIDDRNKGEKYTQEKIELKQKNTELEQENYALNYEVQRIYLMEMGLTDSQIESLGEKPLLKLYYNEGQEYERTGNFKEAIESYERIFKFRPSNDVDKISAYNLVGICYFYLYELEIAMQNYRKALDLVEELKDEKDISNGKMVTFYNIGRAYKELALWKDAQKYLEYSLEESVKLDDNLRKAN</sequence>
<keyword evidence="1" id="KW-0677">Repeat</keyword>
<dbReference type="EMBL" id="BARU01034334">
    <property type="protein sequence ID" value="GAH62922.1"/>
    <property type="molecule type" value="Genomic_DNA"/>
</dbReference>
<organism evidence="4">
    <name type="scientific">marine sediment metagenome</name>
    <dbReference type="NCBI Taxonomy" id="412755"/>
    <lineage>
        <taxon>unclassified sequences</taxon>
        <taxon>metagenomes</taxon>
        <taxon>ecological metagenomes</taxon>
    </lineage>
</organism>
<keyword evidence="3" id="KW-0472">Membrane</keyword>
<evidence type="ECO:0000256" key="3">
    <source>
        <dbReference type="SAM" id="Phobius"/>
    </source>
</evidence>
<comment type="caution">
    <text evidence="4">The sequence shown here is derived from an EMBL/GenBank/DDBJ whole genome shotgun (WGS) entry which is preliminary data.</text>
</comment>
<dbReference type="AlphaFoldDB" id="X1H0H7"/>
<dbReference type="InterPro" id="IPR019734">
    <property type="entry name" value="TPR_rpt"/>
</dbReference>